<reference evidence="1" key="1">
    <citation type="submission" date="2020-11" db="EMBL/GenBank/DDBJ databases">
        <authorList>
            <person name="Tran Van P."/>
        </authorList>
    </citation>
    <scope>NUCLEOTIDE SEQUENCE</scope>
</reference>
<proteinExistence type="predicted"/>
<dbReference type="EMBL" id="OC944214">
    <property type="protein sequence ID" value="CAD7662795.1"/>
    <property type="molecule type" value="Genomic_DNA"/>
</dbReference>
<sequence>MARSCSSGGPTIAGPWCWVRCTPTTVPSMCPLMARRFPFITTRSSCAEISAIRLLSRK</sequence>
<accession>A0A7R9MM39</accession>
<protein>
    <submittedName>
        <fullName evidence="1">Uncharacterized protein</fullName>
    </submittedName>
</protein>
<evidence type="ECO:0000313" key="2">
    <source>
        <dbReference type="Proteomes" id="UP000728032"/>
    </source>
</evidence>
<dbReference type="EMBL" id="CAJPVJ010029389">
    <property type="protein sequence ID" value="CAG2179932.1"/>
    <property type="molecule type" value="Genomic_DNA"/>
</dbReference>
<organism evidence="1">
    <name type="scientific">Oppiella nova</name>
    <dbReference type="NCBI Taxonomy" id="334625"/>
    <lineage>
        <taxon>Eukaryota</taxon>
        <taxon>Metazoa</taxon>
        <taxon>Ecdysozoa</taxon>
        <taxon>Arthropoda</taxon>
        <taxon>Chelicerata</taxon>
        <taxon>Arachnida</taxon>
        <taxon>Acari</taxon>
        <taxon>Acariformes</taxon>
        <taxon>Sarcoptiformes</taxon>
        <taxon>Oribatida</taxon>
        <taxon>Brachypylina</taxon>
        <taxon>Oppioidea</taxon>
        <taxon>Oppiidae</taxon>
        <taxon>Oppiella</taxon>
    </lineage>
</organism>
<evidence type="ECO:0000313" key="1">
    <source>
        <dbReference type="EMBL" id="CAD7662795.1"/>
    </source>
</evidence>
<name>A0A7R9MM39_9ACAR</name>
<dbReference type="AlphaFoldDB" id="A0A7R9MM39"/>
<dbReference type="Proteomes" id="UP000728032">
    <property type="component" value="Unassembled WGS sequence"/>
</dbReference>
<gene>
    <name evidence="1" type="ORF">ONB1V03_LOCUS19355</name>
</gene>
<keyword evidence="2" id="KW-1185">Reference proteome</keyword>